<sequence>MRFYIDESGHTGDVVNSGTDLDFAGQPYFVLASVGIADQGDLERELMALRKRHGIGNGELKSSEHLHHEAFVSELIDWLCMNKAPILVEVVDKRFYLCTHMVIATLARHDYEGLGPHGAYLLSNQAADALSELASDEALEGFIEACISPTDHSLMTFFGRLLKPLISKADASLSNTERFLKEVVIDAGIRYKIARDVNPQAHLDFLPSPDLAKRRQPVWMLPNQTSLANLYARINLVLTRKLADVTLVHDEQQQYARTLLDSLKQAERVGELKKLPFTPYADYRFVERAQLEFSSSKLSAGVQVADIIAGLIMRFYRDRKAGRKPSDAHRLAFEKIFDLTTPAVPLGINQVLPTKECIFP</sequence>
<evidence type="ECO:0000313" key="2">
    <source>
        <dbReference type="Proteomes" id="UP000822271"/>
    </source>
</evidence>
<dbReference type="RefSeq" id="WP_049429735.1">
    <property type="nucleotide sequence ID" value="NZ_CP154630.1"/>
</dbReference>
<reference evidence="1" key="2">
    <citation type="journal article" date="2020" name="Front. Microbiol.">
        <title>Genetic Variants of the DSF Quorum Sensing System in Stenotrophomonas maltophilia Influence Virulence and Resistance Phenotypes Among Genotypically Diverse Clinical Isolates.</title>
        <authorList>
            <person name="Yero D."/>
            <person name="Huedo P."/>
            <person name="Conchillo-Sole O."/>
            <person name="Martinez-Servat S."/>
            <person name="Mamat U."/>
            <person name="Coves X."/>
            <person name="Llanas F."/>
            <person name="Roca I."/>
            <person name="Vila J."/>
            <person name="Schaible U.E."/>
            <person name="Daura X."/>
            <person name="Gibert I."/>
        </authorList>
    </citation>
    <scope>NUCLEOTIDE SEQUENCE</scope>
    <source>
        <strain evidence="1">OG156</strain>
    </source>
</reference>
<dbReference type="InterPro" id="IPR024524">
    <property type="entry name" value="DUF3800"/>
</dbReference>
<dbReference type="AlphaFoldDB" id="A0A2J0SND9"/>
<gene>
    <name evidence="1" type="ORF">D7Y33_05860</name>
</gene>
<accession>A0A2J0SND9</accession>
<dbReference type="Proteomes" id="UP000822271">
    <property type="component" value="Unassembled WGS sequence"/>
</dbReference>
<comment type="caution">
    <text evidence="1">The sequence shown here is derived from an EMBL/GenBank/DDBJ whole genome shotgun (WGS) entry which is preliminary data.</text>
</comment>
<organism evidence="1 2">
    <name type="scientific">Stenotrophomonas maltophilia</name>
    <name type="common">Pseudomonas maltophilia</name>
    <name type="synonym">Xanthomonas maltophilia</name>
    <dbReference type="NCBI Taxonomy" id="40324"/>
    <lineage>
        <taxon>Bacteria</taxon>
        <taxon>Pseudomonadati</taxon>
        <taxon>Pseudomonadota</taxon>
        <taxon>Gammaproteobacteria</taxon>
        <taxon>Lysobacterales</taxon>
        <taxon>Lysobacteraceae</taxon>
        <taxon>Stenotrophomonas</taxon>
        <taxon>Stenotrophomonas maltophilia group</taxon>
    </lineage>
</organism>
<dbReference type="EMBL" id="RAUE01000010">
    <property type="protein sequence ID" value="MBA0310546.1"/>
    <property type="molecule type" value="Genomic_DNA"/>
</dbReference>
<dbReference type="OrthoDB" id="9134940at2"/>
<reference evidence="1" key="1">
    <citation type="submission" date="2018-09" db="EMBL/GenBank/DDBJ databases">
        <authorList>
            <person name="Groschel M."/>
            <person name="Kohl T."/>
            <person name="Conchillo-Sole O."/>
            <person name="Mamat U."/>
            <person name="Yero D."/>
            <person name="Niemann S."/>
            <person name="Daura X."/>
            <person name="Gibert I."/>
        </authorList>
    </citation>
    <scope>NUCLEOTIDE SEQUENCE</scope>
    <source>
        <strain evidence="1">OG156</strain>
    </source>
</reference>
<protein>
    <submittedName>
        <fullName evidence="1">DUF3800 domain-containing protein</fullName>
    </submittedName>
</protein>
<proteinExistence type="predicted"/>
<evidence type="ECO:0000313" key="1">
    <source>
        <dbReference type="EMBL" id="MBA0310546.1"/>
    </source>
</evidence>
<name>A0A2J0SND9_STEMA</name>
<dbReference type="Pfam" id="PF12686">
    <property type="entry name" value="DUF3800"/>
    <property type="match status" value="1"/>
</dbReference>